<evidence type="ECO:0000256" key="4">
    <source>
        <dbReference type="ARBA" id="ARBA00012513"/>
    </source>
</evidence>
<dbReference type="InterPro" id="IPR017441">
    <property type="entry name" value="Protein_kinase_ATP_BS"/>
</dbReference>
<keyword evidence="12 23" id="KW-0418">Kinase</keyword>
<evidence type="ECO:0000256" key="18">
    <source>
        <dbReference type="ARBA" id="ARBA00047899"/>
    </source>
</evidence>
<name>A0AAV8DIU5_9POAL</name>
<dbReference type="InterPro" id="IPR013320">
    <property type="entry name" value="ConA-like_dom_sf"/>
</dbReference>
<dbReference type="Proteomes" id="UP001140206">
    <property type="component" value="Chromosome 4"/>
</dbReference>
<dbReference type="AlphaFoldDB" id="A0AAV8DIU5"/>
<evidence type="ECO:0000313" key="23">
    <source>
        <dbReference type="EMBL" id="KAJ4766518.1"/>
    </source>
</evidence>
<dbReference type="CDD" id="cd14066">
    <property type="entry name" value="STKc_IRAK"/>
    <property type="match status" value="1"/>
</dbReference>
<comment type="subcellular location">
    <subcellularLocation>
        <location evidence="1">Cell membrane</location>
        <topology evidence="1">Single-pass type I membrane protein</topology>
    </subcellularLocation>
</comment>
<evidence type="ECO:0000256" key="7">
    <source>
        <dbReference type="ARBA" id="ARBA00022679"/>
    </source>
</evidence>
<comment type="catalytic activity">
    <reaction evidence="18">
        <text>L-threonyl-[protein] + ATP = O-phospho-L-threonyl-[protein] + ADP + H(+)</text>
        <dbReference type="Rhea" id="RHEA:46608"/>
        <dbReference type="Rhea" id="RHEA-COMP:11060"/>
        <dbReference type="Rhea" id="RHEA-COMP:11605"/>
        <dbReference type="ChEBI" id="CHEBI:15378"/>
        <dbReference type="ChEBI" id="CHEBI:30013"/>
        <dbReference type="ChEBI" id="CHEBI:30616"/>
        <dbReference type="ChEBI" id="CHEBI:61977"/>
        <dbReference type="ChEBI" id="CHEBI:456216"/>
        <dbReference type="EC" id="2.7.11.1"/>
    </reaction>
</comment>
<keyword evidence="6" id="KW-0723">Serine/threonine-protein kinase</keyword>
<dbReference type="SUPFAM" id="SSF56112">
    <property type="entry name" value="Protein kinase-like (PK-like)"/>
    <property type="match status" value="1"/>
</dbReference>
<keyword evidence="13 20" id="KW-0067">ATP-binding</keyword>
<dbReference type="Gene3D" id="3.30.200.20">
    <property type="entry name" value="Phosphorylase Kinase, domain 1"/>
    <property type="match status" value="1"/>
</dbReference>
<evidence type="ECO:0000256" key="9">
    <source>
        <dbReference type="ARBA" id="ARBA00022729"/>
    </source>
</evidence>
<dbReference type="EC" id="2.7.11.1" evidence="4"/>
<comment type="caution">
    <text evidence="23">The sequence shown here is derived from an EMBL/GenBank/DDBJ whole genome shotgun (WGS) entry which is preliminary data.</text>
</comment>
<keyword evidence="24" id="KW-1185">Reference proteome</keyword>
<keyword evidence="11 20" id="KW-0547">Nucleotide-binding</keyword>
<evidence type="ECO:0000256" key="3">
    <source>
        <dbReference type="ARBA" id="ARBA00010217"/>
    </source>
</evidence>
<dbReference type="PROSITE" id="PS00107">
    <property type="entry name" value="PROTEIN_KINASE_ATP"/>
    <property type="match status" value="1"/>
</dbReference>
<evidence type="ECO:0000256" key="12">
    <source>
        <dbReference type="ARBA" id="ARBA00022777"/>
    </source>
</evidence>
<feature type="transmembrane region" description="Helical" evidence="21">
    <location>
        <begin position="40"/>
        <end position="58"/>
    </location>
</feature>
<reference evidence="23" key="1">
    <citation type="submission" date="2022-08" db="EMBL/GenBank/DDBJ databases">
        <authorList>
            <person name="Marques A."/>
        </authorList>
    </citation>
    <scope>NUCLEOTIDE SEQUENCE</scope>
    <source>
        <strain evidence="23">RhyPub2mFocal</strain>
        <tissue evidence="23">Leaves</tissue>
    </source>
</reference>
<dbReference type="GO" id="GO:0030246">
    <property type="term" value="F:carbohydrate binding"/>
    <property type="evidence" value="ECO:0007669"/>
    <property type="project" value="UniProtKB-KW"/>
</dbReference>
<evidence type="ECO:0000313" key="24">
    <source>
        <dbReference type="Proteomes" id="UP001140206"/>
    </source>
</evidence>
<comment type="similarity">
    <text evidence="2">In the N-terminal section; belongs to the leguminous lectin family.</text>
</comment>
<keyword evidence="5" id="KW-1003">Cell membrane</keyword>
<dbReference type="Pfam" id="PF00139">
    <property type="entry name" value="Lectin_legB"/>
    <property type="match status" value="1"/>
</dbReference>
<sequence length="704" mass="77726">MIYLFIFGTATLYIYSLKETILCKFGIDFQFACMPEPLNFLFLILFLSLATATSNNSNGLVFNGFTNSSLILSGIAGITSSGLLLLTNYTKEALGHAFHPTPINFIDPSSGQPKSFSTTFVFAIVPQYPDVTGHGLAFVISPSKDIPGSMPSQNLGLVNTTDNGNRSNHLIAVELDTVLTVEYFDIDHNHVGIDVNSMISLNSSTAGYYDKNRGQFTNLTLVSGDAMQVWIDYTGDDMRLEVRMAPINTTRPEIPLVTSLVNFSDIVLDEMFVGFSSSTGAASGLHYVSGWSFSLQGTAQALDISNLPSIPRNSTQRNKSPSMVLPVVLPLTVGLLVFTSVIGFFFLVRRIKKFAEIKEDWELEYGPHRISYKDLFDATKGFNDKNLIGSGGFGQVYKGTLPKSRVKVAVKRISHHSKQGVREFVSEIASLSRLRHRNLVQLLGYCRRQGELFLVYDFVENGSLDKFLFDGEKPALIWSERFKVIKDVATGLLYLHEGWEQVVVHRDIKASNVLLDANHNGKLSDFGLARLYDHGTNPQTTHIVGTLGYLAPEISRTGKATTSSDVFAFGVFLLEVVCAKRPMEHNAQEDVLGLVESVLESWKKGNVLSVVDPNLECLFDKAEAELVLKLGLLCSHPESVARPSMRQVMQFLEGSMQLPELPIDSLGSSARLKSYGIAFDDFLATSLSTSAIEFFSDEIYLKHS</sequence>
<evidence type="ECO:0000256" key="21">
    <source>
        <dbReference type="SAM" id="Phobius"/>
    </source>
</evidence>
<dbReference type="InterPro" id="IPR011009">
    <property type="entry name" value="Kinase-like_dom_sf"/>
</dbReference>
<evidence type="ECO:0000259" key="22">
    <source>
        <dbReference type="PROSITE" id="PS50011"/>
    </source>
</evidence>
<evidence type="ECO:0000256" key="17">
    <source>
        <dbReference type="ARBA" id="ARBA00023180"/>
    </source>
</evidence>
<evidence type="ECO:0000256" key="8">
    <source>
        <dbReference type="ARBA" id="ARBA00022692"/>
    </source>
</evidence>
<protein>
    <recommendedName>
        <fullName evidence="4">non-specific serine/threonine protein kinase</fullName>
        <ecNumber evidence="4">2.7.11.1</ecNumber>
    </recommendedName>
</protein>
<dbReference type="GO" id="GO:0005886">
    <property type="term" value="C:plasma membrane"/>
    <property type="evidence" value="ECO:0007669"/>
    <property type="project" value="UniProtKB-SubCell"/>
</dbReference>
<evidence type="ECO:0000256" key="14">
    <source>
        <dbReference type="ARBA" id="ARBA00022989"/>
    </source>
</evidence>
<keyword evidence="16 23" id="KW-0675">Receptor</keyword>
<evidence type="ECO:0000256" key="1">
    <source>
        <dbReference type="ARBA" id="ARBA00004251"/>
    </source>
</evidence>
<dbReference type="Gene3D" id="1.10.510.10">
    <property type="entry name" value="Transferase(Phosphotransferase) domain 1"/>
    <property type="match status" value="1"/>
</dbReference>
<keyword evidence="9" id="KW-0732">Signal</keyword>
<dbReference type="FunFam" id="2.60.120.200:FF:000051">
    <property type="entry name" value="L-type lectin-domain containing receptor kinase V.9"/>
    <property type="match status" value="1"/>
</dbReference>
<dbReference type="InterPro" id="IPR000719">
    <property type="entry name" value="Prot_kinase_dom"/>
</dbReference>
<keyword evidence="15 21" id="KW-0472">Membrane</keyword>
<dbReference type="SMART" id="SM00220">
    <property type="entry name" value="S_TKc"/>
    <property type="match status" value="1"/>
</dbReference>
<feature type="binding site" evidence="20">
    <location>
        <position position="411"/>
    </location>
    <ligand>
        <name>ATP</name>
        <dbReference type="ChEBI" id="CHEBI:30616"/>
    </ligand>
</feature>
<dbReference type="GO" id="GO:0005524">
    <property type="term" value="F:ATP binding"/>
    <property type="evidence" value="ECO:0007669"/>
    <property type="project" value="UniProtKB-UniRule"/>
</dbReference>
<feature type="domain" description="Protein kinase" evidence="22">
    <location>
        <begin position="382"/>
        <end position="652"/>
    </location>
</feature>
<evidence type="ECO:0000256" key="13">
    <source>
        <dbReference type="ARBA" id="ARBA00022840"/>
    </source>
</evidence>
<dbReference type="EMBL" id="JAMFTS010000004">
    <property type="protein sequence ID" value="KAJ4766518.1"/>
    <property type="molecule type" value="Genomic_DNA"/>
</dbReference>
<gene>
    <name evidence="23" type="ORF">LUZ62_076893</name>
</gene>
<keyword evidence="10" id="KW-0430">Lectin</keyword>
<dbReference type="GO" id="GO:0004674">
    <property type="term" value="F:protein serine/threonine kinase activity"/>
    <property type="evidence" value="ECO:0007669"/>
    <property type="project" value="UniProtKB-KW"/>
</dbReference>
<keyword evidence="7" id="KW-0808">Transferase</keyword>
<dbReference type="SUPFAM" id="SSF49899">
    <property type="entry name" value="Concanavalin A-like lectins/glucanases"/>
    <property type="match status" value="1"/>
</dbReference>
<dbReference type="Gene3D" id="2.60.120.200">
    <property type="match status" value="1"/>
</dbReference>
<evidence type="ECO:0000256" key="6">
    <source>
        <dbReference type="ARBA" id="ARBA00022527"/>
    </source>
</evidence>
<comment type="catalytic activity">
    <reaction evidence="19">
        <text>L-seryl-[protein] + ATP = O-phospho-L-seryl-[protein] + ADP + H(+)</text>
        <dbReference type="Rhea" id="RHEA:17989"/>
        <dbReference type="Rhea" id="RHEA-COMP:9863"/>
        <dbReference type="Rhea" id="RHEA-COMP:11604"/>
        <dbReference type="ChEBI" id="CHEBI:15378"/>
        <dbReference type="ChEBI" id="CHEBI:29999"/>
        <dbReference type="ChEBI" id="CHEBI:30616"/>
        <dbReference type="ChEBI" id="CHEBI:83421"/>
        <dbReference type="ChEBI" id="CHEBI:456216"/>
        <dbReference type="EC" id="2.7.11.1"/>
    </reaction>
</comment>
<dbReference type="InterPro" id="IPR001220">
    <property type="entry name" value="Legume_lectin_dom"/>
</dbReference>
<evidence type="ECO:0000256" key="11">
    <source>
        <dbReference type="ARBA" id="ARBA00022741"/>
    </source>
</evidence>
<evidence type="ECO:0000256" key="16">
    <source>
        <dbReference type="ARBA" id="ARBA00023170"/>
    </source>
</evidence>
<accession>A0AAV8DIU5</accession>
<evidence type="ECO:0000256" key="5">
    <source>
        <dbReference type="ARBA" id="ARBA00022475"/>
    </source>
</evidence>
<evidence type="ECO:0000256" key="2">
    <source>
        <dbReference type="ARBA" id="ARBA00008536"/>
    </source>
</evidence>
<feature type="transmembrane region" description="Helical" evidence="21">
    <location>
        <begin position="70"/>
        <end position="89"/>
    </location>
</feature>
<feature type="transmembrane region" description="Helical" evidence="21">
    <location>
        <begin position="323"/>
        <end position="348"/>
    </location>
</feature>
<dbReference type="InterPro" id="IPR008271">
    <property type="entry name" value="Ser/Thr_kinase_AS"/>
</dbReference>
<evidence type="ECO:0000256" key="15">
    <source>
        <dbReference type="ARBA" id="ARBA00023136"/>
    </source>
</evidence>
<dbReference type="PROSITE" id="PS50011">
    <property type="entry name" value="PROTEIN_KINASE_DOM"/>
    <property type="match status" value="1"/>
</dbReference>
<dbReference type="InterPro" id="IPR019825">
    <property type="entry name" value="Lectin_legB_Mn/Ca_BS"/>
</dbReference>
<keyword evidence="8 21" id="KW-0812">Transmembrane</keyword>
<dbReference type="CDD" id="cd06899">
    <property type="entry name" value="lectin_legume_LecRK_Arcelin_ConA"/>
    <property type="match status" value="1"/>
</dbReference>
<evidence type="ECO:0000256" key="19">
    <source>
        <dbReference type="ARBA" id="ARBA00048679"/>
    </source>
</evidence>
<dbReference type="PROSITE" id="PS00307">
    <property type="entry name" value="LECTIN_LEGUME_BETA"/>
    <property type="match status" value="1"/>
</dbReference>
<dbReference type="InterPro" id="IPR050528">
    <property type="entry name" value="L-type_Lectin-RKs"/>
</dbReference>
<dbReference type="InterPro" id="IPR001245">
    <property type="entry name" value="Ser-Thr/Tyr_kinase_cat_dom"/>
</dbReference>
<dbReference type="PROSITE" id="PS00108">
    <property type="entry name" value="PROTEIN_KINASE_ST"/>
    <property type="match status" value="1"/>
</dbReference>
<evidence type="ECO:0000256" key="10">
    <source>
        <dbReference type="ARBA" id="ARBA00022734"/>
    </source>
</evidence>
<evidence type="ECO:0000256" key="20">
    <source>
        <dbReference type="PROSITE-ProRule" id="PRU10141"/>
    </source>
</evidence>
<proteinExistence type="inferred from homology"/>
<dbReference type="Pfam" id="PF07714">
    <property type="entry name" value="PK_Tyr_Ser-Thr"/>
    <property type="match status" value="1"/>
</dbReference>
<dbReference type="PANTHER" id="PTHR27007">
    <property type="match status" value="1"/>
</dbReference>
<organism evidence="23 24">
    <name type="scientific">Rhynchospora pubera</name>
    <dbReference type="NCBI Taxonomy" id="906938"/>
    <lineage>
        <taxon>Eukaryota</taxon>
        <taxon>Viridiplantae</taxon>
        <taxon>Streptophyta</taxon>
        <taxon>Embryophyta</taxon>
        <taxon>Tracheophyta</taxon>
        <taxon>Spermatophyta</taxon>
        <taxon>Magnoliopsida</taxon>
        <taxon>Liliopsida</taxon>
        <taxon>Poales</taxon>
        <taxon>Cyperaceae</taxon>
        <taxon>Cyperoideae</taxon>
        <taxon>Rhynchosporeae</taxon>
        <taxon>Rhynchospora</taxon>
    </lineage>
</organism>
<dbReference type="FunFam" id="3.30.200.20:FF:000112">
    <property type="entry name" value="Lectin-domain containing receptor kinase A4.3"/>
    <property type="match status" value="1"/>
</dbReference>
<keyword evidence="14 21" id="KW-1133">Transmembrane helix</keyword>
<keyword evidence="17" id="KW-0325">Glycoprotein</keyword>
<comment type="similarity">
    <text evidence="3">In the C-terminal section; belongs to the protein kinase superfamily. Ser/Thr protein kinase family.</text>
</comment>
<dbReference type="FunFam" id="1.10.510.10:FF:000108">
    <property type="entry name" value="L-type lectin-domain containing receptor kinase S.4"/>
    <property type="match status" value="1"/>
</dbReference>